<proteinExistence type="predicted"/>
<dbReference type="EMBL" id="VSRR010109402">
    <property type="protein sequence ID" value="MPC97314.1"/>
    <property type="molecule type" value="Genomic_DNA"/>
</dbReference>
<accession>A0A5B7JY88</accession>
<name>A0A5B7JY88_PORTR</name>
<reference evidence="1 2" key="1">
    <citation type="submission" date="2019-05" db="EMBL/GenBank/DDBJ databases">
        <title>Another draft genome of Portunus trituberculatus and its Hox gene families provides insights of decapod evolution.</title>
        <authorList>
            <person name="Jeong J.-H."/>
            <person name="Song I."/>
            <person name="Kim S."/>
            <person name="Choi T."/>
            <person name="Kim D."/>
            <person name="Ryu S."/>
            <person name="Kim W."/>
        </authorList>
    </citation>
    <scope>NUCLEOTIDE SEQUENCE [LARGE SCALE GENOMIC DNA]</scope>
    <source>
        <tissue evidence="1">Muscle</tissue>
    </source>
</reference>
<dbReference type="Proteomes" id="UP000324222">
    <property type="component" value="Unassembled WGS sequence"/>
</dbReference>
<comment type="caution">
    <text evidence="1">The sequence shown here is derived from an EMBL/GenBank/DDBJ whole genome shotgun (WGS) entry which is preliminary data.</text>
</comment>
<dbReference type="AlphaFoldDB" id="A0A5B7JY88"/>
<evidence type="ECO:0000313" key="1">
    <source>
        <dbReference type="EMBL" id="MPC97314.1"/>
    </source>
</evidence>
<protein>
    <submittedName>
        <fullName evidence="1">Uncharacterized protein</fullName>
    </submittedName>
</protein>
<gene>
    <name evidence="1" type="ORF">E2C01_092625</name>
</gene>
<keyword evidence="2" id="KW-1185">Reference proteome</keyword>
<organism evidence="1 2">
    <name type="scientific">Portunus trituberculatus</name>
    <name type="common">Swimming crab</name>
    <name type="synonym">Neptunus trituberculatus</name>
    <dbReference type="NCBI Taxonomy" id="210409"/>
    <lineage>
        <taxon>Eukaryota</taxon>
        <taxon>Metazoa</taxon>
        <taxon>Ecdysozoa</taxon>
        <taxon>Arthropoda</taxon>
        <taxon>Crustacea</taxon>
        <taxon>Multicrustacea</taxon>
        <taxon>Malacostraca</taxon>
        <taxon>Eumalacostraca</taxon>
        <taxon>Eucarida</taxon>
        <taxon>Decapoda</taxon>
        <taxon>Pleocyemata</taxon>
        <taxon>Brachyura</taxon>
        <taxon>Eubrachyura</taxon>
        <taxon>Portunoidea</taxon>
        <taxon>Portunidae</taxon>
        <taxon>Portuninae</taxon>
        <taxon>Portunus</taxon>
    </lineage>
</organism>
<evidence type="ECO:0000313" key="2">
    <source>
        <dbReference type="Proteomes" id="UP000324222"/>
    </source>
</evidence>
<sequence>MTEVTWLSKEIRASKLTWAGHVARMEDGLLPWRVMNWRPVGRKPLGRRRTRWEDGMQQMMSDDWREEAADRNQWKALMEAPMSCRARELWE</sequence>